<reference evidence="1 2" key="1">
    <citation type="submission" date="2015-01" db="EMBL/GenBank/DDBJ databases">
        <title>Genome Assembly of Bacillus badius MTCC 1458.</title>
        <authorList>
            <person name="Verma A."/>
            <person name="Khatri I."/>
            <person name="Mual P."/>
            <person name="Subramanian S."/>
            <person name="Krishnamurthi S."/>
        </authorList>
    </citation>
    <scope>NUCLEOTIDE SEQUENCE [LARGE SCALE GENOMIC DNA]</scope>
    <source>
        <strain evidence="1 2">MTCC 1458</strain>
    </source>
</reference>
<protein>
    <recommendedName>
        <fullName evidence="3">Mobile element protein</fullName>
    </recommendedName>
</protein>
<gene>
    <name evidence="1" type="ORF">SD77_1633</name>
</gene>
<sequence length="46" mass="5446">MFKAANEWLSAGKGMKHLHKIIGGFSKNYKLSEYLKQCNQIIRYWN</sequence>
<organism evidence="1 2">
    <name type="scientific">Bacillus badius</name>
    <dbReference type="NCBI Taxonomy" id="1455"/>
    <lineage>
        <taxon>Bacteria</taxon>
        <taxon>Bacillati</taxon>
        <taxon>Bacillota</taxon>
        <taxon>Bacilli</taxon>
        <taxon>Bacillales</taxon>
        <taxon>Bacillaceae</taxon>
        <taxon>Pseudobacillus</taxon>
    </lineage>
</organism>
<evidence type="ECO:0000313" key="1">
    <source>
        <dbReference type="EMBL" id="KIL77186.1"/>
    </source>
</evidence>
<proteinExistence type="predicted"/>
<evidence type="ECO:0000313" key="2">
    <source>
        <dbReference type="Proteomes" id="UP000031982"/>
    </source>
</evidence>
<dbReference type="Proteomes" id="UP000031982">
    <property type="component" value="Unassembled WGS sequence"/>
</dbReference>
<dbReference type="EMBL" id="JXLP01000016">
    <property type="protein sequence ID" value="KIL77186.1"/>
    <property type="molecule type" value="Genomic_DNA"/>
</dbReference>
<keyword evidence="2" id="KW-1185">Reference proteome</keyword>
<evidence type="ECO:0008006" key="3">
    <source>
        <dbReference type="Google" id="ProtNLM"/>
    </source>
</evidence>
<name>A0ABR5AR09_BACBA</name>
<accession>A0ABR5AR09</accession>
<comment type="caution">
    <text evidence="1">The sequence shown here is derived from an EMBL/GenBank/DDBJ whole genome shotgun (WGS) entry which is preliminary data.</text>
</comment>